<sequence length="280" mass="31218">MPSKLVRRPIQLALVKRVIGLARHKIDPFDPRSGIDVLAVPNQLIFRGGKTKGEVKHAKPKAIPRAYVPLAPADTQGLWDLSRAIPDEWLFQRVAQEDLRIVCLTNVPKAELARLQACASQVQPSSCSVRSVTVEKASHIREADVLAVGVAFECRALRELKRRWLDEVVDPSLRLAYNPQPFFDAYTTLALIHSRSFKQQAKALVREREKDVVKKTFQMINLYHRDEFHQVTIIPLGIKPGTTTTTSSSSSSRPRSVASSGGSRSKYSTRTAAGDIDEED</sequence>
<protein>
    <submittedName>
        <fullName evidence="2">Uncharacterized protein</fullName>
    </submittedName>
</protein>
<keyword evidence="3" id="KW-1185">Reference proteome</keyword>
<dbReference type="EMBL" id="CDMY01001019">
    <property type="protein sequence ID" value="CEM39014.1"/>
    <property type="molecule type" value="Genomic_DNA"/>
</dbReference>
<feature type="region of interest" description="Disordered" evidence="1">
    <location>
        <begin position="239"/>
        <end position="280"/>
    </location>
</feature>
<evidence type="ECO:0000313" key="3">
    <source>
        <dbReference type="Proteomes" id="UP000041254"/>
    </source>
</evidence>
<gene>
    <name evidence="2" type="ORF">Vbra_10652</name>
</gene>
<reference evidence="2 3" key="1">
    <citation type="submission" date="2014-11" db="EMBL/GenBank/DDBJ databases">
        <authorList>
            <person name="Zhu J."/>
            <person name="Qi W."/>
            <person name="Song R."/>
        </authorList>
    </citation>
    <scope>NUCLEOTIDE SEQUENCE [LARGE SCALE GENOMIC DNA]</scope>
</reference>
<dbReference type="Proteomes" id="UP000041254">
    <property type="component" value="Unassembled WGS sequence"/>
</dbReference>
<dbReference type="VEuPathDB" id="CryptoDB:Vbra_10652"/>
<proteinExistence type="predicted"/>
<dbReference type="InParanoid" id="A0A0G4H5R5"/>
<organism evidence="2 3">
    <name type="scientific">Vitrella brassicaformis (strain CCMP3155)</name>
    <dbReference type="NCBI Taxonomy" id="1169540"/>
    <lineage>
        <taxon>Eukaryota</taxon>
        <taxon>Sar</taxon>
        <taxon>Alveolata</taxon>
        <taxon>Colpodellida</taxon>
        <taxon>Vitrellaceae</taxon>
        <taxon>Vitrella</taxon>
    </lineage>
</organism>
<name>A0A0G4H5R5_VITBC</name>
<feature type="compositionally biased region" description="Low complexity" evidence="1">
    <location>
        <begin position="241"/>
        <end position="271"/>
    </location>
</feature>
<accession>A0A0G4H5R5</accession>
<evidence type="ECO:0000256" key="1">
    <source>
        <dbReference type="SAM" id="MobiDB-lite"/>
    </source>
</evidence>
<dbReference type="AlphaFoldDB" id="A0A0G4H5R5"/>
<evidence type="ECO:0000313" key="2">
    <source>
        <dbReference type="EMBL" id="CEM39014.1"/>
    </source>
</evidence>